<evidence type="ECO:0000313" key="8">
    <source>
        <dbReference type="Proteomes" id="UP001519325"/>
    </source>
</evidence>
<dbReference type="GO" id="GO:0003677">
    <property type="term" value="F:DNA binding"/>
    <property type="evidence" value="ECO:0007669"/>
    <property type="project" value="UniProtKB-KW"/>
</dbReference>
<keyword evidence="8" id="KW-1185">Reference proteome</keyword>
<dbReference type="PROSITE" id="PS50931">
    <property type="entry name" value="HTH_LYSR"/>
    <property type="match status" value="1"/>
</dbReference>
<evidence type="ECO:0000256" key="4">
    <source>
        <dbReference type="ARBA" id="ARBA00023159"/>
    </source>
</evidence>
<gene>
    <name evidence="7" type="ORF">BJ987_003893</name>
</gene>
<comment type="caution">
    <text evidence="7">The sequence shown here is derived from an EMBL/GenBank/DDBJ whole genome shotgun (WGS) entry which is preliminary data.</text>
</comment>
<dbReference type="Pfam" id="PF00126">
    <property type="entry name" value="HTH_1"/>
    <property type="match status" value="1"/>
</dbReference>
<dbReference type="Pfam" id="PF03466">
    <property type="entry name" value="LysR_substrate"/>
    <property type="match status" value="1"/>
</dbReference>
<evidence type="ECO:0000256" key="1">
    <source>
        <dbReference type="ARBA" id="ARBA00009437"/>
    </source>
</evidence>
<dbReference type="Proteomes" id="UP001519325">
    <property type="component" value="Unassembled WGS sequence"/>
</dbReference>
<evidence type="ECO:0000256" key="2">
    <source>
        <dbReference type="ARBA" id="ARBA00023015"/>
    </source>
</evidence>
<reference evidence="7 8" key="1">
    <citation type="submission" date="2021-03" db="EMBL/GenBank/DDBJ databases">
        <title>Sequencing the genomes of 1000 actinobacteria strains.</title>
        <authorList>
            <person name="Klenk H.-P."/>
        </authorList>
    </citation>
    <scope>NUCLEOTIDE SEQUENCE [LARGE SCALE GENOMIC DNA]</scope>
    <source>
        <strain evidence="7 8">DSM 45516</strain>
    </source>
</reference>
<dbReference type="PANTHER" id="PTHR30346:SF0">
    <property type="entry name" value="HCA OPERON TRANSCRIPTIONAL ACTIVATOR HCAR"/>
    <property type="match status" value="1"/>
</dbReference>
<dbReference type="InterPro" id="IPR036390">
    <property type="entry name" value="WH_DNA-bd_sf"/>
</dbReference>
<evidence type="ECO:0000259" key="6">
    <source>
        <dbReference type="PROSITE" id="PS50931"/>
    </source>
</evidence>
<accession>A0ABS4QH31</accession>
<dbReference type="InterPro" id="IPR005119">
    <property type="entry name" value="LysR_subst-bd"/>
</dbReference>
<dbReference type="SUPFAM" id="SSF46785">
    <property type="entry name" value="Winged helix' DNA-binding domain"/>
    <property type="match status" value="1"/>
</dbReference>
<name>A0ABS4QH31_9NOCA</name>
<keyword evidence="5" id="KW-0804">Transcription</keyword>
<dbReference type="RefSeq" id="WP_209891922.1">
    <property type="nucleotide sequence ID" value="NZ_JAGGMR010000001.1"/>
</dbReference>
<keyword evidence="3 7" id="KW-0238">DNA-binding</keyword>
<dbReference type="Gene3D" id="3.40.190.10">
    <property type="entry name" value="Periplasmic binding protein-like II"/>
    <property type="match status" value="2"/>
</dbReference>
<feature type="domain" description="HTH lysR-type" evidence="6">
    <location>
        <begin position="1"/>
        <end position="58"/>
    </location>
</feature>
<dbReference type="InterPro" id="IPR036388">
    <property type="entry name" value="WH-like_DNA-bd_sf"/>
</dbReference>
<evidence type="ECO:0000313" key="7">
    <source>
        <dbReference type="EMBL" id="MBP2190992.1"/>
    </source>
</evidence>
<evidence type="ECO:0000256" key="5">
    <source>
        <dbReference type="ARBA" id="ARBA00023163"/>
    </source>
</evidence>
<evidence type="ECO:0000256" key="3">
    <source>
        <dbReference type="ARBA" id="ARBA00023125"/>
    </source>
</evidence>
<keyword evidence="2" id="KW-0805">Transcription regulation</keyword>
<protein>
    <submittedName>
        <fullName evidence="7">DNA-binding transcriptional LysR family regulator</fullName>
    </submittedName>
</protein>
<proteinExistence type="inferred from homology"/>
<sequence>MERYEIETFLTLAEELHFARTAERLRISPGRVSQTIKQLERRLGSSLFVRTSRQVTLTEVGQRFRDELLPGCRQIQRAIRNASDAARRVEGPVRVAFSGPWSGKLVVQAADAFRAQYPDCEVLIREMSLVDSYGPIRAGEVQVQLSEYPCDEPDMAVGPVLFSEPPALLVPAEHPLAQQDSASPEDFARAPLITFSGLSQSFRDLHYPHRTPLGAVVHHLPVKMHFPEALCFIGEGKGMTVVARAAQDYHTRHDVAYLPLTEAPPFEYALLWPAERETAAVRAFVDTVHRIARREPQRLRIS</sequence>
<comment type="similarity">
    <text evidence="1">Belongs to the LysR transcriptional regulatory family.</text>
</comment>
<keyword evidence="4" id="KW-0010">Activator</keyword>
<dbReference type="PANTHER" id="PTHR30346">
    <property type="entry name" value="TRANSCRIPTIONAL DUAL REGULATOR HCAR-RELATED"/>
    <property type="match status" value="1"/>
</dbReference>
<dbReference type="CDD" id="cd08414">
    <property type="entry name" value="PBP2_LTTR_aromatics_like"/>
    <property type="match status" value="1"/>
</dbReference>
<dbReference type="EMBL" id="JAGGMR010000001">
    <property type="protein sequence ID" value="MBP2190992.1"/>
    <property type="molecule type" value="Genomic_DNA"/>
</dbReference>
<organism evidence="7 8">
    <name type="scientific">Nocardia goodfellowii</name>
    <dbReference type="NCBI Taxonomy" id="882446"/>
    <lineage>
        <taxon>Bacteria</taxon>
        <taxon>Bacillati</taxon>
        <taxon>Actinomycetota</taxon>
        <taxon>Actinomycetes</taxon>
        <taxon>Mycobacteriales</taxon>
        <taxon>Nocardiaceae</taxon>
        <taxon>Nocardia</taxon>
    </lineage>
</organism>
<dbReference type="SUPFAM" id="SSF53850">
    <property type="entry name" value="Periplasmic binding protein-like II"/>
    <property type="match status" value="1"/>
</dbReference>
<dbReference type="InterPro" id="IPR000847">
    <property type="entry name" value="LysR_HTH_N"/>
</dbReference>
<dbReference type="Gene3D" id="1.10.10.10">
    <property type="entry name" value="Winged helix-like DNA-binding domain superfamily/Winged helix DNA-binding domain"/>
    <property type="match status" value="1"/>
</dbReference>